<dbReference type="SUPFAM" id="SSF53335">
    <property type="entry name" value="S-adenosyl-L-methionine-dependent methyltransferases"/>
    <property type="match status" value="1"/>
</dbReference>
<feature type="compositionally biased region" description="Polar residues" evidence="6">
    <location>
        <begin position="678"/>
        <end position="691"/>
    </location>
</feature>
<dbReference type="GO" id="GO:0005730">
    <property type="term" value="C:nucleolus"/>
    <property type="evidence" value="ECO:0007669"/>
    <property type="project" value="TreeGrafter"/>
</dbReference>
<feature type="compositionally biased region" description="Basic and acidic residues" evidence="6">
    <location>
        <begin position="525"/>
        <end position="543"/>
    </location>
</feature>
<feature type="binding site" evidence="5">
    <location>
        <position position="292"/>
    </location>
    <ligand>
        <name>S-adenosyl-L-methionine</name>
        <dbReference type="ChEBI" id="CHEBI:59789"/>
    </ligand>
</feature>
<feature type="region of interest" description="Disordered" evidence="6">
    <location>
        <begin position="443"/>
        <end position="709"/>
    </location>
</feature>
<comment type="caution">
    <text evidence="5">Lacks conserved residue(s) required for the propagation of feature annotation.</text>
</comment>
<evidence type="ECO:0000256" key="4">
    <source>
        <dbReference type="ARBA" id="ARBA00022884"/>
    </source>
</evidence>
<dbReference type="CDD" id="cd02440">
    <property type="entry name" value="AdoMet_MTases"/>
    <property type="match status" value="1"/>
</dbReference>
<feature type="active site" description="Nucleophile" evidence="5">
    <location>
        <position position="365"/>
    </location>
</feature>
<dbReference type="PRINTS" id="PR02008">
    <property type="entry name" value="RCMTFAMILY"/>
</dbReference>
<dbReference type="Proteomes" id="UP001497497">
    <property type="component" value="Unassembled WGS sequence"/>
</dbReference>
<evidence type="ECO:0000313" key="8">
    <source>
        <dbReference type="EMBL" id="CAL1537409.1"/>
    </source>
</evidence>
<dbReference type="Gene3D" id="3.30.70.1170">
    <property type="entry name" value="Sun protein, domain 3"/>
    <property type="match status" value="1"/>
</dbReference>
<comment type="caution">
    <text evidence="8">The sequence shown here is derived from an EMBL/GenBank/DDBJ whole genome shotgun (WGS) entry which is preliminary data.</text>
</comment>
<feature type="binding site" evidence="5">
    <location>
        <position position="312"/>
    </location>
    <ligand>
        <name>S-adenosyl-L-methionine</name>
        <dbReference type="ChEBI" id="CHEBI:59789"/>
    </ligand>
</feature>
<feature type="compositionally biased region" description="Basic and acidic residues" evidence="6">
    <location>
        <begin position="646"/>
        <end position="659"/>
    </location>
</feature>
<dbReference type="Gene3D" id="3.40.50.150">
    <property type="entry name" value="Vaccinia Virus protein VP39"/>
    <property type="match status" value="1"/>
</dbReference>
<dbReference type="PANTHER" id="PTHR22807:SF4">
    <property type="entry name" value="28S RRNA (CYTOSINE-C(5))-METHYLTRANSFERASE"/>
    <property type="match status" value="1"/>
</dbReference>
<dbReference type="GO" id="GO:0008173">
    <property type="term" value="F:RNA methyltransferase activity"/>
    <property type="evidence" value="ECO:0007669"/>
    <property type="project" value="InterPro"/>
</dbReference>
<dbReference type="GO" id="GO:0070475">
    <property type="term" value="P:rRNA base methylation"/>
    <property type="evidence" value="ECO:0007669"/>
    <property type="project" value="TreeGrafter"/>
</dbReference>
<dbReference type="GO" id="GO:0003723">
    <property type="term" value="F:RNA binding"/>
    <property type="evidence" value="ECO:0007669"/>
    <property type="project" value="UniProtKB-UniRule"/>
</dbReference>
<dbReference type="Pfam" id="PF01189">
    <property type="entry name" value="Methyltr_RsmB-F"/>
    <property type="match status" value="1"/>
</dbReference>
<feature type="compositionally biased region" description="Basic residues" evidence="6">
    <location>
        <begin position="698"/>
        <end position="709"/>
    </location>
</feature>
<sequence>MNIDLFISTAKVLKKASKKEASLKTLIYESQYEPISQLFALVNEILKYRDLLEEILSHCPNNGFMEEEIIKGDKQMAIALTYEQLLGRKFGRNVGLRKCMLKYRGDLRAAVEKVVKAHNVKTLRDIIKSESTTTEVVIPRYMRVNFIKTTTEDVIKELQTEGWEYVGKIEIESFKESVLALTKNQFGLDPILNDLLVFPVGTNLYNHNLTVSGVLIQQDKASCIPAHVLSPLAGSVVLDCCASPGNKTSHLASLMKDKGRIVAVDRDFKRMSTMSRLLERSGVTCVELVHQDFLTVQPSSEDAKNITMILVDPSCSGSGRMGTQQGKDDYSTDKKRLETLKLFQISILKHAFRFPNVKRVVYSTCSVHEEENEQVVEEILSHVSDYFKCVHIFPEWACHRGIAGYPHSECFLRLSPEHDLTQGFFVACFERVKEMSDKVGKIRDSEKNCHEGDALSTGKEQVNDCAQPDNGAPSDDTRPKEKRKHRKDKRKRKDSESLNSKDPTEHMKVCDNDGVTLSSRKKLKKETELLHSTNEEIAKEGVRSQKKKKSKKDKKRTNDDADSLTSPMKSKNKYKIVAGEDDCSLTMEDSRIPGSESEENVSSENVTAKKKKKKRDKEKEASLEAIESYICAKGDNSTPHRKKNKSHENKDATNDDTHISSRSPKTIVSSMDNDEHPNTQATSEVHNNGTSDPDGELKKKRKKKKKSKD</sequence>
<keyword evidence="9" id="KW-1185">Reference proteome</keyword>
<feature type="compositionally biased region" description="Basic and acidic residues" evidence="6">
    <location>
        <begin position="443"/>
        <end position="453"/>
    </location>
</feature>
<dbReference type="PANTHER" id="PTHR22807">
    <property type="entry name" value="NOP2 YEAST -RELATED NOL1/NOP2/FMU SUN DOMAIN-CONTAINING"/>
    <property type="match status" value="1"/>
</dbReference>
<dbReference type="Pfam" id="PF21153">
    <property type="entry name" value="NSUN5_N"/>
    <property type="match status" value="1"/>
</dbReference>
<evidence type="ECO:0000256" key="6">
    <source>
        <dbReference type="SAM" id="MobiDB-lite"/>
    </source>
</evidence>
<evidence type="ECO:0000256" key="2">
    <source>
        <dbReference type="ARBA" id="ARBA00022679"/>
    </source>
</evidence>
<dbReference type="InterPro" id="IPR029063">
    <property type="entry name" value="SAM-dependent_MTases_sf"/>
</dbReference>
<dbReference type="EMBL" id="CAXITT010000261">
    <property type="protein sequence ID" value="CAL1537409.1"/>
    <property type="molecule type" value="Genomic_DNA"/>
</dbReference>
<proteinExistence type="inferred from homology"/>
<dbReference type="InterPro" id="IPR023267">
    <property type="entry name" value="RCMT"/>
</dbReference>
<evidence type="ECO:0000256" key="5">
    <source>
        <dbReference type="PROSITE-ProRule" id="PRU01023"/>
    </source>
</evidence>
<gene>
    <name evidence="8" type="ORF">GSLYS_00011322001</name>
</gene>
<feature type="compositionally biased region" description="Polar residues" evidence="6">
    <location>
        <begin position="660"/>
        <end position="671"/>
    </location>
</feature>
<feature type="binding site" evidence="5">
    <location>
        <position position="265"/>
    </location>
    <ligand>
        <name>S-adenosyl-L-methionine</name>
        <dbReference type="ChEBI" id="CHEBI:59789"/>
    </ligand>
</feature>
<organism evidence="8 9">
    <name type="scientific">Lymnaea stagnalis</name>
    <name type="common">Great pond snail</name>
    <name type="synonym">Helix stagnalis</name>
    <dbReference type="NCBI Taxonomy" id="6523"/>
    <lineage>
        <taxon>Eukaryota</taxon>
        <taxon>Metazoa</taxon>
        <taxon>Spiralia</taxon>
        <taxon>Lophotrochozoa</taxon>
        <taxon>Mollusca</taxon>
        <taxon>Gastropoda</taxon>
        <taxon>Heterobranchia</taxon>
        <taxon>Euthyneura</taxon>
        <taxon>Panpulmonata</taxon>
        <taxon>Hygrophila</taxon>
        <taxon>Lymnaeoidea</taxon>
        <taxon>Lymnaeidae</taxon>
        <taxon>Lymnaea</taxon>
    </lineage>
</organism>
<dbReference type="PROSITE" id="PS51686">
    <property type="entry name" value="SAM_MT_RSMB_NOP"/>
    <property type="match status" value="1"/>
</dbReference>
<accession>A0AAV2HVB5</accession>
<protein>
    <recommendedName>
        <fullName evidence="7">SAM-dependent MTase RsmB/NOP-type domain-containing protein</fullName>
    </recommendedName>
</protein>
<dbReference type="Pfam" id="PF21148">
    <property type="entry name" value="NSUN5_fdxn-like"/>
    <property type="match status" value="1"/>
</dbReference>
<dbReference type="InterPro" id="IPR049560">
    <property type="entry name" value="MeTrfase_RsmB-F_NOP2_cat"/>
</dbReference>
<dbReference type="InterPro" id="IPR048889">
    <property type="entry name" value="NSUN5_RCM1_N"/>
</dbReference>
<feature type="compositionally biased region" description="Basic and acidic residues" evidence="6">
    <location>
        <begin position="502"/>
        <end position="511"/>
    </location>
</feature>
<dbReference type="InterPro" id="IPR049561">
    <property type="entry name" value="NSUN5_7_fdxn-like"/>
</dbReference>
<comment type="similarity">
    <text evidence="5">Belongs to the class I-like SAM-binding methyltransferase superfamily. RsmB/NOP family.</text>
</comment>
<evidence type="ECO:0000256" key="3">
    <source>
        <dbReference type="ARBA" id="ARBA00022691"/>
    </source>
</evidence>
<dbReference type="InterPro" id="IPR001678">
    <property type="entry name" value="MeTrfase_RsmB-F_NOP2_dom"/>
</dbReference>
<dbReference type="AlphaFoldDB" id="A0AAV2HVB5"/>
<feature type="compositionally biased region" description="Basic residues" evidence="6">
    <location>
        <begin position="544"/>
        <end position="555"/>
    </location>
</feature>
<feature type="compositionally biased region" description="Basic residues" evidence="6">
    <location>
        <begin position="480"/>
        <end position="492"/>
    </location>
</feature>
<keyword evidence="1 5" id="KW-0489">Methyltransferase</keyword>
<reference evidence="8 9" key="1">
    <citation type="submission" date="2024-04" db="EMBL/GenBank/DDBJ databases">
        <authorList>
            <consortium name="Genoscope - CEA"/>
            <person name="William W."/>
        </authorList>
    </citation>
    <scope>NUCLEOTIDE SEQUENCE [LARGE SCALE GENOMIC DNA]</scope>
</reference>
<name>A0AAV2HVB5_LYMST</name>
<feature type="domain" description="SAM-dependent MTase RsmB/NOP-type" evidence="7">
    <location>
        <begin position="130"/>
        <end position="432"/>
    </location>
</feature>
<keyword evidence="2 5" id="KW-0808">Transferase</keyword>
<evidence type="ECO:0000259" key="7">
    <source>
        <dbReference type="PROSITE" id="PS51686"/>
    </source>
</evidence>
<keyword evidence="3 5" id="KW-0949">S-adenosyl-L-methionine</keyword>
<keyword evidence="4 5" id="KW-0694">RNA-binding</keyword>
<evidence type="ECO:0000313" key="9">
    <source>
        <dbReference type="Proteomes" id="UP001497497"/>
    </source>
</evidence>
<evidence type="ECO:0000256" key="1">
    <source>
        <dbReference type="ARBA" id="ARBA00022603"/>
    </source>
</evidence>